<organism evidence="11 12">
    <name type="scientific">Candidatus Magnetoglobus multicellularis str. Araruama</name>
    <dbReference type="NCBI Taxonomy" id="890399"/>
    <lineage>
        <taxon>Bacteria</taxon>
        <taxon>Pseudomonadati</taxon>
        <taxon>Thermodesulfobacteriota</taxon>
        <taxon>Desulfobacteria</taxon>
        <taxon>Desulfobacterales</taxon>
        <taxon>Desulfobacteraceae</taxon>
        <taxon>Candidatus Magnetoglobus</taxon>
    </lineage>
</organism>
<dbReference type="GO" id="GO:0000105">
    <property type="term" value="P:L-histidine biosynthetic process"/>
    <property type="evidence" value="ECO:0007669"/>
    <property type="project" value="UniProtKB-KW"/>
</dbReference>
<keyword evidence="7" id="KW-0663">Pyridoxal phosphate</keyword>
<evidence type="ECO:0000313" key="11">
    <source>
        <dbReference type="EMBL" id="ETR73761.1"/>
    </source>
</evidence>
<dbReference type="PANTHER" id="PTHR43643:SF6">
    <property type="entry name" value="HISTIDINOL-PHOSPHATE AMINOTRANSFERASE"/>
    <property type="match status" value="1"/>
</dbReference>
<evidence type="ECO:0000313" key="12">
    <source>
        <dbReference type="Proteomes" id="UP000189670"/>
    </source>
</evidence>
<dbReference type="PANTHER" id="PTHR43643">
    <property type="entry name" value="HISTIDINOL-PHOSPHATE AMINOTRANSFERASE 2"/>
    <property type="match status" value="1"/>
</dbReference>
<evidence type="ECO:0000256" key="2">
    <source>
        <dbReference type="ARBA" id="ARBA00007970"/>
    </source>
</evidence>
<keyword evidence="4 11" id="KW-0032">Aminotransferase</keyword>
<keyword evidence="8" id="KW-0368">Histidine biosynthesis</keyword>
<dbReference type="GO" id="GO:0004400">
    <property type="term" value="F:histidinol-phosphate transaminase activity"/>
    <property type="evidence" value="ECO:0007669"/>
    <property type="project" value="UniProtKB-EC"/>
</dbReference>
<comment type="catalytic activity">
    <reaction evidence="9">
        <text>L-histidinol phosphate + 2-oxoglutarate = 3-(imidazol-4-yl)-2-oxopropyl phosphate + L-glutamate</text>
        <dbReference type="Rhea" id="RHEA:23744"/>
        <dbReference type="ChEBI" id="CHEBI:16810"/>
        <dbReference type="ChEBI" id="CHEBI:29985"/>
        <dbReference type="ChEBI" id="CHEBI:57766"/>
        <dbReference type="ChEBI" id="CHEBI:57980"/>
        <dbReference type="EC" id="2.6.1.9"/>
    </reaction>
</comment>
<dbReference type="InterPro" id="IPR015424">
    <property type="entry name" value="PyrdxlP-dep_Trfase"/>
</dbReference>
<evidence type="ECO:0000256" key="1">
    <source>
        <dbReference type="ARBA" id="ARBA00005011"/>
    </source>
</evidence>
<dbReference type="Gene3D" id="3.40.640.10">
    <property type="entry name" value="Type I PLP-dependent aspartate aminotransferase-like (Major domain)"/>
    <property type="match status" value="1"/>
</dbReference>
<evidence type="ECO:0000256" key="8">
    <source>
        <dbReference type="ARBA" id="ARBA00023102"/>
    </source>
</evidence>
<evidence type="ECO:0000256" key="9">
    <source>
        <dbReference type="ARBA" id="ARBA00047481"/>
    </source>
</evidence>
<evidence type="ECO:0000259" key="10">
    <source>
        <dbReference type="Pfam" id="PF00155"/>
    </source>
</evidence>
<evidence type="ECO:0000256" key="5">
    <source>
        <dbReference type="ARBA" id="ARBA00022605"/>
    </source>
</evidence>
<reference evidence="12" key="1">
    <citation type="submission" date="2012-11" db="EMBL/GenBank/DDBJ databases">
        <authorList>
            <person name="Lucero-Rivera Y.E."/>
            <person name="Tovar-Ramirez D."/>
        </authorList>
    </citation>
    <scope>NUCLEOTIDE SEQUENCE [LARGE SCALE GENOMIC DNA]</scope>
    <source>
        <strain evidence="12">Araruama</strain>
    </source>
</reference>
<accession>A0A1V1PFU0</accession>
<evidence type="ECO:0000256" key="4">
    <source>
        <dbReference type="ARBA" id="ARBA00022576"/>
    </source>
</evidence>
<dbReference type="Pfam" id="PF00155">
    <property type="entry name" value="Aminotran_1_2"/>
    <property type="match status" value="1"/>
</dbReference>
<dbReference type="GO" id="GO:0030170">
    <property type="term" value="F:pyridoxal phosphate binding"/>
    <property type="evidence" value="ECO:0007669"/>
    <property type="project" value="InterPro"/>
</dbReference>
<dbReference type="InterPro" id="IPR004839">
    <property type="entry name" value="Aminotransferase_I/II_large"/>
</dbReference>
<dbReference type="EC" id="2.6.1.9" evidence="3"/>
<dbReference type="InterPro" id="IPR015421">
    <property type="entry name" value="PyrdxlP-dep_Trfase_major"/>
</dbReference>
<evidence type="ECO:0000256" key="7">
    <source>
        <dbReference type="ARBA" id="ARBA00022898"/>
    </source>
</evidence>
<dbReference type="InterPro" id="IPR050106">
    <property type="entry name" value="HistidinolP_aminotransfase"/>
</dbReference>
<dbReference type="EMBL" id="ATBP01000039">
    <property type="protein sequence ID" value="ETR73761.1"/>
    <property type="molecule type" value="Genomic_DNA"/>
</dbReference>
<evidence type="ECO:0000256" key="3">
    <source>
        <dbReference type="ARBA" id="ARBA00012748"/>
    </source>
</evidence>
<feature type="domain" description="Aminotransferase class I/classII large" evidence="10">
    <location>
        <begin position="27"/>
        <end position="177"/>
    </location>
</feature>
<feature type="non-terminal residue" evidence="11">
    <location>
        <position position="184"/>
    </location>
</feature>
<dbReference type="Gene3D" id="3.90.1150.10">
    <property type="entry name" value="Aspartate Aminotransferase, domain 1"/>
    <property type="match status" value="1"/>
</dbReference>
<evidence type="ECO:0000256" key="6">
    <source>
        <dbReference type="ARBA" id="ARBA00022679"/>
    </source>
</evidence>
<comment type="caution">
    <text evidence="11">The sequence shown here is derived from an EMBL/GenBank/DDBJ whole genome shotgun (WGS) entry which is preliminary data.</text>
</comment>
<sequence length="184" mass="20598">MFLTGDPMSLQRLSSLKPYQTETSPCKIKLSSNENPFEMSESLKQKILENMNQVSFGRYPDPTSQQLKELIAQRMAVKADQIVLGNGSDELIQLLIIIAAKLNQKVLIPTPTFPMYQVAADIVGRPKLEIPLNSNFELDVTRISQEQLQSIGLAFFARPNNPTGNSFSVDQIRWVANQGIFTVI</sequence>
<dbReference type="SUPFAM" id="SSF53383">
    <property type="entry name" value="PLP-dependent transferases"/>
    <property type="match status" value="1"/>
</dbReference>
<proteinExistence type="inferred from homology"/>
<name>A0A1V1PFU0_9BACT</name>
<dbReference type="Proteomes" id="UP000189670">
    <property type="component" value="Unassembled WGS sequence"/>
</dbReference>
<dbReference type="InterPro" id="IPR015422">
    <property type="entry name" value="PyrdxlP-dep_Trfase_small"/>
</dbReference>
<protein>
    <recommendedName>
        <fullName evidence="3">histidinol-phosphate transaminase</fullName>
        <ecNumber evidence="3">2.6.1.9</ecNumber>
    </recommendedName>
</protein>
<comment type="pathway">
    <text evidence="1">Amino-acid biosynthesis; L-histidine biosynthesis; L-histidine from 5-phospho-alpha-D-ribose 1-diphosphate: step 7/9.</text>
</comment>
<keyword evidence="5" id="KW-0028">Amino-acid biosynthesis</keyword>
<dbReference type="CDD" id="cd00609">
    <property type="entry name" value="AAT_like"/>
    <property type="match status" value="1"/>
</dbReference>
<dbReference type="AlphaFoldDB" id="A0A1V1PFU0"/>
<comment type="similarity">
    <text evidence="2">Belongs to the class-II pyridoxal-phosphate-dependent aminotransferase family. Histidinol-phosphate aminotransferase subfamily.</text>
</comment>
<gene>
    <name evidence="11" type="primary">hisC</name>
    <name evidence="11" type="ORF">OMM_06739</name>
</gene>
<keyword evidence="6 11" id="KW-0808">Transferase</keyword>